<evidence type="ECO:0008006" key="3">
    <source>
        <dbReference type="Google" id="ProtNLM"/>
    </source>
</evidence>
<dbReference type="AlphaFoldDB" id="A0A0B7BEN5"/>
<name>A0A0B7BEN5_9EUPU</name>
<sequence>MASYPSIQPAQAPVQSSSAYHTPKPGPPYASAQTTPPSWQRKEEEDSGPPAWGNTLKATGIKPWDADVSYSNEQQPLSKPNIAATNESGERDWSQSAVLKFITQEDTKKGKQPPLPAVAPKPQFYPVQPSRSPQPFYQPVDASEF</sequence>
<evidence type="ECO:0000256" key="1">
    <source>
        <dbReference type="SAM" id="MobiDB-lite"/>
    </source>
</evidence>
<feature type="compositionally biased region" description="Polar residues" evidence="1">
    <location>
        <begin position="1"/>
        <end position="20"/>
    </location>
</feature>
<organism evidence="2">
    <name type="scientific">Arion vulgaris</name>
    <dbReference type="NCBI Taxonomy" id="1028688"/>
    <lineage>
        <taxon>Eukaryota</taxon>
        <taxon>Metazoa</taxon>
        <taxon>Spiralia</taxon>
        <taxon>Lophotrochozoa</taxon>
        <taxon>Mollusca</taxon>
        <taxon>Gastropoda</taxon>
        <taxon>Heterobranchia</taxon>
        <taxon>Euthyneura</taxon>
        <taxon>Panpulmonata</taxon>
        <taxon>Eupulmonata</taxon>
        <taxon>Stylommatophora</taxon>
        <taxon>Helicina</taxon>
        <taxon>Arionoidea</taxon>
        <taxon>Arionidae</taxon>
        <taxon>Arion</taxon>
    </lineage>
</organism>
<dbReference type="EMBL" id="HACG01044563">
    <property type="protein sequence ID" value="CEK91428.1"/>
    <property type="molecule type" value="Transcribed_RNA"/>
</dbReference>
<evidence type="ECO:0000313" key="2">
    <source>
        <dbReference type="EMBL" id="CEK91428.1"/>
    </source>
</evidence>
<reference evidence="2" key="1">
    <citation type="submission" date="2014-12" db="EMBL/GenBank/DDBJ databases">
        <title>Insight into the proteome of Arion vulgaris.</title>
        <authorList>
            <person name="Aradska J."/>
            <person name="Bulat T."/>
            <person name="Smidak R."/>
            <person name="Sarate P."/>
            <person name="Gangsoo J."/>
            <person name="Sialana F."/>
            <person name="Bilban M."/>
            <person name="Lubec G."/>
        </authorList>
    </citation>
    <scope>NUCLEOTIDE SEQUENCE</scope>
    <source>
        <tissue evidence="2">Skin</tissue>
    </source>
</reference>
<feature type="region of interest" description="Disordered" evidence="1">
    <location>
        <begin position="1"/>
        <end position="145"/>
    </location>
</feature>
<feature type="compositionally biased region" description="Polar residues" evidence="1">
    <location>
        <begin position="69"/>
        <end position="87"/>
    </location>
</feature>
<gene>
    <name evidence="2" type="primary">ORF182923</name>
</gene>
<protein>
    <recommendedName>
        <fullName evidence="3">Zasp-like motif domain-containing protein</fullName>
    </recommendedName>
</protein>
<accession>A0A0B7BEN5</accession>
<proteinExistence type="predicted"/>